<accession>H1XNJ9</accession>
<dbReference type="InterPro" id="IPR010627">
    <property type="entry name" value="Prepilin_pept_A24_N"/>
</dbReference>
<keyword evidence="7 10" id="KW-0472">Membrane</keyword>
<evidence type="ECO:0000313" key="13">
    <source>
        <dbReference type="EMBL" id="APF19332.1"/>
    </source>
</evidence>
<dbReference type="InParanoid" id="H1XNJ9"/>
<name>H1XNJ9_CALAY</name>
<dbReference type="RefSeq" id="WP_006930792.1">
    <property type="nucleotide sequence ID" value="NZ_CM001402.1"/>
</dbReference>
<dbReference type="InterPro" id="IPR014032">
    <property type="entry name" value="Peptidase_A24A_bac"/>
</dbReference>
<evidence type="ECO:0000256" key="5">
    <source>
        <dbReference type="ARBA" id="ARBA00022692"/>
    </source>
</evidence>
<dbReference type="EMBL" id="CM001402">
    <property type="protein sequence ID" value="EHO43237.1"/>
    <property type="molecule type" value="Genomic_DNA"/>
</dbReference>
<dbReference type="PRINTS" id="PR00864">
    <property type="entry name" value="PREPILNPTASE"/>
</dbReference>
<proteinExistence type="inferred from homology"/>
<dbReference type="EC" id="3.4.23.43" evidence="9"/>
<keyword evidence="9" id="KW-0489">Methyltransferase</keyword>
<dbReference type="GO" id="GO:0004190">
    <property type="term" value="F:aspartic-type endopeptidase activity"/>
    <property type="evidence" value="ECO:0007669"/>
    <property type="project" value="UniProtKB-EC"/>
</dbReference>
<dbReference type="KEGG" id="caby:Cabys_2583"/>
<dbReference type="GO" id="GO:0006465">
    <property type="term" value="P:signal peptide processing"/>
    <property type="evidence" value="ECO:0007669"/>
    <property type="project" value="TreeGrafter"/>
</dbReference>
<dbReference type="Proteomes" id="UP000183868">
    <property type="component" value="Chromosome"/>
</dbReference>
<evidence type="ECO:0000256" key="4">
    <source>
        <dbReference type="ARBA" id="ARBA00022519"/>
    </source>
</evidence>
<dbReference type="STRING" id="880073.Cabys_2583"/>
<feature type="transmembrane region" description="Helical" evidence="10">
    <location>
        <begin position="127"/>
        <end position="146"/>
    </location>
</feature>
<evidence type="ECO:0000259" key="12">
    <source>
        <dbReference type="Pfam" id="PF06750"/>
    </source>
</evidence>
<dbReference type="OrthoDB" id="9789291at2"/>
<dbReference type="GO" id="GO:0005886">
    <property type="term" value="C:plasma membrane"/>
    <property type="evidence" value="ECO:0007669"/>
    <property type="project" value="UniProtKB-SubCell"/>
</dbReference>
<organism evidence="14 15">
    <name type="scientific">Caldithrix abyssi DSM 13497</name>
    <dbReference type="NCBI Taxonomy" id="880073"/>
    <lineage>
        <taxon>Bacteria</taxon>
        <taxon>Pseudomonadati</taxon>
        <taxon>Calditrichota</taxon>
        <taxon>Calditrichia</taxon>
        <taxon>Calditrichales</taxon>
        <taxon>Calditrichaceae</taxon>
        <taxon>Caldithrix</taxon>
    </lineage>
</organism>
<keyword evidence="4" id="KW-0997">Cell inner membrane</keyword>
<evidence type="ECO:0000313" key="14">
    <source>
        <dbReference type="EMBL" id="EHO43237.1"/>
    </source>
</evidence>
<keyword evidence="3" id="KW-1003">Cell membrane</keyword>
<gene>
    <name evidence="13" type="ORF">Cabys_2583</name>
    <name evidence="14" type="ORF">Calab_3639</name>
</gene>
<dbReference type="Pfam" id="PF06750">
    <property type="entry name" value="A24_N_bact"/>
    <property type="match status" value="1"/>
</dbReference>
<comment type="function">
    <text evidence="9">Plays an essential role in type IV pili and type II pseudopili formation by proteolytically removing the leader sequence from substrate proteins and subsequently monomethylating the alpha-amino group of the newly exposed N-terminal phenylalanine.</text>
</comment>
<keyword evidence="9" id="KW-0511">Multifunctional enzyme</keyword>
<feature type="transmembrane region" description="Helical" evidence="10">
    <location>
        <begin position="152"/>
        <end position="171"/>
    </location>
</feature>
<reference evidence="14 15" key="1">
    <citation type="submission" date="2011-09" db="EMBL/GenBank/DDBJ databases">
        <title>The permanent draft genome of Caldithrix abyssi DSM 13497.</title>
        <authorList>
            <consortium name="US DOE Joint Genome Institute (JGI-PGF)"/>
            <person name="Lucas S."/>
            <person name="Han J."/>
            <person name="Lapidus A."/>
            <person name="Bruce D."/>
            <person name="Goodwin L."/>
            <person name="Pitluck S."/>
            <person name="Peters L."/>
            <person name="Kyrpides N."/>
            <person name="Mavromatis K."/>
            <person name="Ivanova N."/>
            <person name="Mikhailova N."/>
            <person name="Chertkov O."/>
            <person name="Detter J.C."/>
            <person name="Tapia R."/>
            <person name="Han C."/>
            <person name="Land M."/>
            <person name="Hauser L."/>
            <person name="Markowitz V."/>
            <person name="Cheng J.-F."/>
            <person name="Hugenholtz P."/>
            <person name="Woyke T."/>
            <person name="Wu D."/>
            <person name="Spring S."/>
            <person name="Brambilla E."/>
            <person name="Klenk H.-P."/>
            <person name="Eisen J.A."/>
        </authorList>
    </citation>
    <scope>NUCLEOTIDE SEQUENCE [LARGE SCALE GENOMIC DNA]</scope>
    <source>
        <strain evidence="14 15">DSM 13497</strain>
    </source>
</reference>
<dbReference type="Proteomes" id="UP000004671">
    <property type="component" value="Chromosome"/>
</dbReference>
<dbReference type="GO" id="GO:0032259">
    <property type="term" value="P:methylation"/>
    <property type="evidence" value="ECO:0007669"/>
    <property type="project" value="UniProtKB-KW"/>
</dbReference>
<feature type="transmembrane region" description="Helical" evidence="10">
    <location>
        <begin position="183"/>
        <end position="216"/>
    </location>
</feature>
<evidence type="ECO:0000256" key="10">
    <source>
        <dbReference type="SAM" id="Phobius"/>
    </source>
</evidence>
<dbReference type="FunCoup" id="H1XNJ9">
    <property type="interactions" value="286"/>
</dbReference>
<sequence length="255" mass="28567" precursor="true">MKTIDILVILFGLATGSFLNVCAARLPLKRSVLWGRSQCPVCGHQISWYDNIPLLSFVLLKGKCRYCKAKISLQYPLIEAFSALVTYALYLKFGLSITAVFYGIFIYFLIVIGLIDFKTKLILNRLLIPLFTAGVLLNFFGEIIPFKDALSGAFLGGGIMWMAAILGAKIFKKEAMGMGDVKLAFVAGFFLGWQHILLALYLGFVIALLFILAIWLFKKKEAPSLIPMGPFLALGFIVYLFYGKLLIQWYLSWLS</sequence>
<evidence type="ECO:0000256" key="1">
    <source>
        <dbReference type="ARBA" id="ARBA00004429"/>
    </source>
</evidence>
<dbReference type="InterPro" id="IPR000045">
    <property type="entry name" value="Prepilin_IV_endopep_pep"/>
</dbReference>
<evidence type="ECO:0000259" key="11">
    <source>
        <dbReference type="Pfam" id="PF01478"/>
    </source>
</evidence>
<dbReference type="PANTHER" id="PTHR30487:SF0">
    <property type="entry name" value="PREPILIN LEADER PEPTIDASE_N-METHYLTRANSFERASE-RELATED"/>
    <property type="match status" value="1"/>
</dbReference>
<evidence type="ECO:0000256" key="8">
    <source>
        <dbReference type="RuleBase" id="RU003793"/>
    </source>
</evidence>
<keyword evidence="15" id="KW-1185">Reference proteome</keyword>
<dbReference type="EC" id="2.1.1.-" evidence="9"/>
<evidence type="ECO:0000256" key="7">
    <source>
        <dbReference type="ARBA" id="ARBA00023136"/>
    </source>
</evidence>
<dbReference type="Gene3D" id="1.20.120.1220">
    <property type="match status" value="1"/>
</dbReference>
<keyword evidence="9" id="KW-0378">Hydrolase</keyword>
<evidence type="ECO:0000256" key="9">
    <source>
        <dbReference type="RuleBase" id="RU003794"/>
    </source>
</evidence>
<dbReference type="PaxDb" id="880073-Calab_3639"/>
<feature type="transmembrane region" description="Helical" evidence="10">
    <location>
        <begin position="96"/>
        <end position="115"/>
    </location>
</feature>
<dbReference type="InterPro" id="IPR050882">
    <property type="entry name" value="Prepilin_peptidase/N-MTase"/>
</dbReference>
<dbReference type="EMBL" id="CP018099">
    <property type="protein sequence ID" value="APF19332.1"/>
    <property type="molecule type" value="Genomic_DNA"/>
</dbReference>
<feature type="transmembrane region" description="Helical" evidence="10">
    <location>
        <begin position="6"/>
        <end position="28"/>
    </location>
</feature>
<comment type="similarity">
    <text evidence="2 8">Belongs to the peptidase A24 family.</text>
</comment>
<protein>
    <recommendedName>
        <fullName evidence="9">Prepilin leader peptidase/N-methyltransferase</fullName>
        <ecNumber evidence="9">2.1.1.-</ecNumber>
        <ecNumber evidence="9">3.4.23.43</ecNumber>
    </recommendedName>
</protein>
<feature type="domain" description="Prepilin peptidase A24 N-terminal" evidence="12">
    <location>
        <begin position="10"/>
        <end position="93"/>
    </location>
</feature>
<evidence type="ECO:0000313" key="16">
    <source>
        <dbReference type="Proteomes" id="UP000183868"/>
    </source>
</evidence>
<keyword evidence="6 10" id="KW-1133">Transmembrane helix</keyword>
<evidence type="ECO:0000256" key="3">
    <source>
        <dbReference type="ARBA" id="ARBA00022475"/>
    </source>
</evidence>
<dbReference type="HOGENOM" id="CLU_057101_0_1_0"/>
<reference evidence="13 16" key="2">
    <citation type="submission" date="2016-11" db="EMBL/GenBank/DDBJ databases">
        <title>Genomic analysis of Caldithrix abyssi and proposal of a novel bacterial phylum Caldithrichaeota.</title>
        <authorList>
            <person name="Kublanov I."/>
            <person name="Sigalova O."/>
            <person name="Gavrilov S."/>
            <person name="Lebedinsky A."/>
            <person name="Ivanova N."/>
            <person name="Daum C."/>
            <person name="Reddy T."/>
            <person name="Klenk H.P."/>
            <person name="Goker M."/>
            <person name="Reva O."/>
            <person name="Miroshnichenko M."/>
            <person name="Kyprides N."/>
            <person name="Woyke T."/>
            <person name="Gelfand M."/>
        </authorList>
    </citation>
    <scope>NUCLEOTIDE SEQUENCE [LARGE SCALE GENOMIC DNA]</scope>
    <source>
        <strain evidence="13 16">LF13</strain>
    </source>
</reference>
<comment type="subcellular location">
    <subcellularLocation>
        <location evidence="1">Cell inner membrane</location>
        <topology evidence="1">Multi-pass membrane protein</topology>
    </subcellularLocation>
    <subcellularLocation>
        <location evidence="9">Cell membrane</location>
        <topology evidence="9">Multi-pass membrane protein</topology>
    </subcellularLocation>
</comment>
<keyword evidence="5 9" id="KW-0812">Transmembrane</keyword>
<evidence type="ECO:0000256" key="2">
    <source>
        <dbReference type="ARBA" id="ARBA00005801"/>
    </source>
</evidence>
<evidence type="ECO:0000256" key="6">
    <source>
        <dbReference type="ARBA" id="ARBA00022989"/>
    </source>
</evidence>
<dbReference type="AlphaFoldDB" id="H1XNJ9"/>
<dbReference type="eggNOG" id="COG1989">
    <property type="taxonomic scope" value="Bacteria"/>
</dbReference>
<comment type="catalytic activity">
    <reaction evidence="9">
        <text>Typically cleaves a -Gly-|-Phe- bond to release an N-terminal, basic peptide of 5-8 residues from type IV prepilin, and then N-methylates the new N-terminal amino group, the methyl donor being S-adenosyl-L-methionine.</text>
        <dbReference type="EC" id="3.4.23.43"/>
    </reaction>
</comment>
<keyword evidence="9" id="KW-0808">Transferase</keyword>
<feature type="domain" description="Prepilin type IV endopeptidase peptidase" evidence="11">
    <location>
        <begin position="104"/>
        <end position="212"/>
    </location>
</feature>
<dbReference type="GO" id="GO:0008168">
    <property type="term" value="F:methyltransferase activity"/>
    <property type="evidence" value="ECO:0007669"/>
    <property type="project" value="UniProtKB-KW"/>
</dbReference>
<evidence type="ECO:0000313" key="15">
    <source>
        <dbReference type="Proteomes" id="UP000004671"/>
    </source>
</evidence>
<dbReference type="Pfam" id="PF01478">
    <property type="entry name" value="Peptidase_A24"/>
    <property type="match status" value="1"/>
</dbReference>
<dbReference type="PANTHER" id="PTHR30487">
    <property type="entry name" value="TYPE 4 PREPILIN-LIKE PROTEINS LEADER PEPTIDE-PROCESSING ENZYME"/>
    <property type="match status" value="1"/>
</dbReference>
<keyword evidence="9" id="KW-0645">Protease</keyword>